<reference evidence="6" key="1">
    <citation type="submission" date="2013-07" db="EMBL/GenBank/DDBJ databases">
        <title>The Genome Sequence of Cryptococcus bestiolae CBS10118.</title>
        <authorList>
            <consortium name="The Broad Institute Genome Sequencing Platform"/>
            <person name="Cuomo C."/>
            <person name="Litvintseva A."/>
            <person name="Chen Y."/>
            <person name="Heitman J."/>
            <person name="Sun S."/>
            <person name="Springer D."/>
            <person name="Dromer F."/>
            <person name="Young S.K."/>
            <person name="Zeng Q."/>
            <person name="Gargeya S."/>
            <person name="Fitzgerald M."/>
            <person name="Abouelleil A."/>
            <person name="Alvarado L."/>
            <person name="Berlin A.M."/>
            <person name="Chapman S.B."/>
            <person name="Dewar J."/>
            <person name="Goldberg J."/>
            <person name="Griggs A."/>
            <person name="Gujja S."/>
            <person name="Hansen M."/>
            <person name="Howarth C."/>
            <person name="Imamovic A."/>
            <person name="Larimer J."/>
            <person name="McCowan C."/>
            <person name="Murphy C."/>
            <person name="Pearson M."/>
            <person name="Priest M."/>
            <person name="Roberts A."/>
            <person name="Saif S."/>
            <person name="Shea T."/>
            <person name="Sykes S."/>
            <person name="Wortman J."/>
            <person name="Nusbaum C."/>
            <person name="Birren B."/>
        </authorList>
    </citation>
    <scope>NUCLEOTIDE SEQUENCE [LARGE SCALE GENOMIC DNA]</scope>
    <source>
        <strain evidence="6">CBS 10118</strain>
    </source>
</reference>
<dbReference type="STRING" id="1296100.A0A1B9FSN4"/>
<dbReference type="InterPro" id="IPR016035">
    <property type="entry name" value="Acyl_Trfase/lysoPLipase"/>
</dbReference>
<dbReference type="Gene3D" id="3.40.366.10">
    <property type="entry name" value="Malonyl-Coenzyme A Acyl Carrier Protein, domain 2"/>
    <property type="match status" value="1"/>
</dbReference>
<dbReference type="AlphaFoldDB" id="A0A1B9FSN4"/>
<dbReference type="GO" id="GO:0005739">
    <property type="term" value="C:mitochondrion"/>
    <property type="evidence" value="ECO:0007669"/>
    <property type="project" value="TreeGrafter"/>
</dbReference>
<dbReference type="PANTHER" id="PTHR42681:SF1">
    <property type="entry name" value="MALONYL-COA-ACYL CARRIER PROTEIN TRANSACYLASE, MITOCHONDRIAL"/>
    <property type="match status" value="1"/>
</dbReference>
<keyword evidence="2" id="KW-0808">Transferase</keyword>
<gene>
    <name evidence="6" type="ORF">I302_08554</name>
    <name evidence="7" type="ORF">I302_105266</name>
</gene>
<evidence type="ECO:0000313" key="6">
    <source>
        <dbReference type="EMBL" id="OCF21775.1"/>
    </source>
</evidence>
<dbReference type="EMBL" id="CP144543">
    <property type="protein sequence ID" value="WVW83247.1"/>
    <property type="molecule type" value="Genomic_DNA"/>
</dbReference>
<name>A0A1B9FSN4_9TREE</name>
<dbReference type="RefSeq" id="XP_019042845.1">
    <property type="nucleotide sequence ID" value="XM_019195132.1"/>
</dbReference>
<dbReference type="EMBL" id="KI894026">
    <property type="protein sequence ID" value="OCF21775.1"/>
    <property type="molecule type" value="Genomic_DNA"/>
</dbReference>
<dbReference type="PANTHER" id="PTHR42681">
    <property type="entry name" value="MALONYL-COA-ACYL CARRIER PROTEIN TRANSACYLASE, MITOCHONDRIAL"/>
    <property type="match status" value="1"/>
</dbReference>
<accession>A0A1B9FSN4</accession>
<evidence type="ECO:0000313" key="8">
    <source>
        <dbReference type="Proteomes" id="UP000092730"/>
    </source>
</evidence>
<evidence type="ECO:0000256" key="2">
    <source>
        <dbReference type="ARBA" id="ARBA00022679"/>
    </source>
</evidence>
<feature type="region of interest" description="Disordered" evidence="5">
    <location>
        <begin position="439"/>
        <end position="480"/>
    </location>
</feature>
<dbReference type="Proteomes" id="UP000092730">
    <property type="component" value="Chromosome 3"/>
</dbReference>
<dbReference type="GeneID" id="30212953"/>
<dbReference type="InterPro" id="IPR001227">
    <property type="entry name" value="Ac_transferase_dom_sf"/>
</dbReference>
<evidence type="ECO:0000256" key="1">
    <source>
        <dbReference type="ARBA" id="ARBA00013258"/>
    </source>
</evidence>
<reference evidence="6" key="3">
    <citation type="submission" date="2014-01" db="EMBL/GenBank/DDBJ databases">
        <title>Evolution of pathogenesis and genome organization in the Tremellales.</title>
        <authorList>
            <person name="Cuomo C."/>
            <person name="Litvintseva A."/>
            <person name="Heitman J."/>
            <person name="Chen Y."/>
            <person name="Sun S."/>
            <person name="Springer D."/>
            <person name="Dromer F."/>
            <person name="Young S."/>
            <person name="Zeng Q."/>
            <person name="Chapman S."/>
            <person name="Gujja S."/>
            <person name="Saif S."/>
            <person name="Birren B."/>
        </authorList>
    </citation>
    <scope>NUCLEOTIDE SEQUENCE</scope>
    <source>
        <strain evidence="6">CBS 10118</strain>
    </source>
</reference>
<dbReference type="GO" id="GO:0006633">
    <property type="term" value="P:fatty acid biosynthetic process"/>
    <property type="evidence" value="ECO:0007669"/>
    <property type="project" value="TreeGrafter"/>
</dbReference>
<dbReference type="GO" id="GO:0004314">
    <property type="term" value="F:[acyl-carrier-protein] S-malonyltransferase activity"/>
    <property type="evidence" value="ECO:0007669"/>
    <property type="project" value="UniProtKB-EC"/>
</dbReference>
<dbReference type="EC" id="2.3.1.39" evidence="1"/>
<reference evidence="7" key="2">
    <citation type="submission" date="2013-07" db="EMBL/GenBank/DDBJ databases">
        <authorList>
            <consortium name="The Broad Institute Genome Sequencing Platform"/>
            <person name="Cuomo C."/>
            <person name="Litvintseva A."/>
            <person name="Chen Y."/>
            <person name="Heitman J."/>
            <person name="Sun S."/>
            <person name="Springer D."/>
            <person name="Dromer F."/>
            <person name="Young S.K."/>
            <person name="Zeng Q."/>
            <person name="Gargeya S."/>
            <person name="Fitzgerald M."/>
            <person name="Abouelleil A."/>
            <person name="Alvarado L."/>
            <person name="Berlin A.M."/>
            <person name="Chapman S.B."/>
            <person name="Dewar J."/>
            <person name="Goldberg J."/>
            <person name="Griggs A."/>
            <person name="Gujja S."/>
            <person name="Hansen M."/>
            <person name="Howarth C."/>
            <person name="Imamovic A."/>
            <person name="Larimer J."/>
            <person name="McCowan C."/>
            <person name="Murphy C."/>
            <person name="Pearson M."/>
            <person name="Priest M."/>
            <person name="Roberts A."/>
            <person name="Saif S."/>
            <person name="Shea T."/>
            <person name="Sykes S."/>
            <person name="Wortman J."/>
            <person name="Nusbaum C."/>
            <person name="Birren B."/>
        </authorList>
    </citation>
    <scope>NUCLEOTIDE SEQUENCE</scope>
    <source>
        <strain evidence="7">CBS 10118</strain>
    </source>
</reference>
<dbReference type="OrthoDB" id="2584073at2759"/>
<dbReference type="VEuPathDB" id="FungiDB:I302_08554"/>
<feature type="compositionally biased region" description="Pro residues" evidence="5">
    <location>
        <begin position="222"/>
        <end position="231"/>
    </location>
</feature>
<reference evidence="7" key="4">
    <citation type="submission" date="2024-02" db="EMBL/GenBank/DDBJ databases">
        <title>Comparative genomics of Cryptococcus and Kwoniella reveals pathogenesis evolution and contrasting modes of karyotype evolution via chromosome fusion or intercentromeric recombination.</title>
        <authorList>
            <person name="Coelho M.A."/>
            <person name="David-Palma M."/>
            <person name="Shea T."/>
            <person name="Bowers K."/>
            <person name="McGinley-Smith S."/>
            <person name="Mohammad A.W."/>
            <person name="Gnirke A."/>
            <person name="Yurkov A.M."/>
            <person name="Nowrousian M."/>
            <person name="Sun S."/>
            <person name="Cuomo C.A."/>
            <person name="Heitman J."/>
        </authorList>
    </citation>
    <scope>NUCLEOTIDE SEQUENCE</scope>
    <source>
        <strain evidence="7">CBS 10118</strain>
    </source>
</reference>
<dbReference type="Gene3D" id="3.30.70.250">
    <property type="entry name" value="Malonyl-CoA ACP transacylase, ACP-binding"/>
    <property type="match status" value="1"/>
</dbReference>
<feature type="compositionally biased region" description="Basic and acidic residues" evidence="5">
    <location>
        <begin position="454"/>
        <end position="480"/>
    </location>
</feature>
<dbReference type="KEGG" id="kbi:30212953"/>
<feature type="region of interest" description="Disordered" evidence="5">
    <location>
        <begin position="219"/>
        <end position="258"/>
    </location>
</feature>
<evidence type="ECO:0000256" key="5">
    <source>
        <dbReference type="SAM" id="MobiDB-lite"/>
    </source>
</evidence>
<keyword evidence="8" id="KW-1185">Reference proteome</keyword>
<sequence length="480" mass="52620">MRIPHIPTTLSSQAIIAPSIRAASTNAANTDWVTWLKRGESSETGQSGKCLLFAGLGSYPHTPTSPTPSSLRVWDEASEALLSPDATIGYETRGMGDAGLKQVKGWMRGWVEGRSLEELMKRPDVTAAFILSSSIAILASTQEQRGSSSLLPEGTTHLAGHGFIGTLTALVASGRLDLGTGVRLARIYASLPPSPPQTYPRSHLTTVLSARHFHSLSSPSYFVPPPPPPPSLQEEEDDPFPPVTSTESEAESSSTPLKRRRAMQLILDEIHSLQRDWERENEITGSGGTIGPRQEWASAGIINSSKVLVVTGTHHAVLQVIERLQQLNLANPVMDVAMPCPYHTKLMTHAIPKFRDVLERCYFENSKPDGPIVLDPMTTHPISNPSYSLLPHLTGQLRWHKTLYRLYSSPLPAVTHFQTVGKGAKGLGIMLRGEIKKRPQGSTPIGISELVSGETREEREKKDRIGVAMRKLEEQRRKSR</sequence>
<proteinExistence type="predicted"/>
<evidence type="ECO:0000313" key="7">
    <source>
        <dbReference type="EMBL" id="WVW83247.1"/>
    </source>
</evidence>
<keyword evidence="3" id="KW-0012">Acyltransferase</keyword>
<feature type="compositionally biased region" description="Low complexity" evidence="5">
    <location>
        <begin position="244"/>
        <end position="255"/>
    </location>
</feature>
<protein>
    <recommendedName>
        <fullName evidence="1">[acyl-carrier-protein] S-malonyltransferase</fullName>
        <ecNumber evidence="1">2.3.1.39</ecNumber>
    </recommendedName>
</protein>
<dbReference type="SUPFAM" id="SSF52151">
    <property type="entry name" value="FabD/lysophospholipase-like"/>
    <property type="match status" value="1"/>
</dbReference>
<dbReference type="InterPro" id="IPR050858">
    <property type="entry name" value="Mal-CoA-ACP_Trans/PKS_FabD"/>
</dbReference>
<comment type="catalytic activity">
    <reaction evidence="4">
        <text>holo-[ACP] + malonyl-CoA = malonyl-[ACP] + CoA</text>
        <dbReference type="Rhea" id="RHEA:41792"/>
        <dbReference type="Rhea" id="RHEA-COMP:9623"/>
        <dbReference type="Rhea" id="RHEA-COMP:9685"/>
        <dbReference type="ChEBI" id="CHEBI:57287"/>
        <dbReference type="ChEBI" id="CHEBI:57384"/>
        <dbReference type="ChEBI" id="CHEBI:64479"/>
        <dbReference type="ChEBI" id="CHEBI:78449"/>
        <dbReference type="EC" id="2.3.1.39"/>
    </reaction>
</comment>
<evidence type="ECO:0000256" key="4">
    <source>
        <dbReference type="ARBA" id="ARBA00048462"/>
    </source>
</evidence>
<organism evidence="6">
    <name type="scientific">Kwoniella bestiolae CBS 10118</name>
    <dbReference type="NCBI Taxonomy" id="1296100"/>
    <lineage>
        <taxon>Eukaryota</taxon>
        <taxon>Fungi</taxon>
        <taxon>Dikarya</taxon>
        <taxon>Basidiomycota</taxon>
        <taxon>Agaricomycotina</taxon>
        <taxon>Tremellomycetes</taxon>
        <taxon>Tremellales</taxon>
        <taxon>Cryptococcaceae</taxon>
        <taxon>Kwoniella</taxon>
    </lineage>
</organism>
<evidence type="ECO:0000256" key="3">
    <source>
        <dbReference type="ARBA" id="ARBA00023315"/>
    </source>
</evidence>